<feature type="compositionally biased region" description="Low complexity" evidence="1">
    <location>
        <begin position="909"/>
        <end position="920"/>
    </location>
</feature>
<sequence>MTPTRTNSLSSSATGHYTTTTTPSVHSSHSGSSGAASLHAALSQYQASQSKPRTKISLSTETKPRPSKSLEGFSKTSSGGIVGKKRERKTSGGSTSVNGEGLMARIKVKRVSAMFSPGKDKDKEKTRGFWSSRRESTTNDLPLSPTSESDSIDDIRRPSDLGRAVEGELLPEEDDVFWEKKEEDSAPFANLFTVSRSSSISTPPLHSNQALVLPKPPALATLPKSPLAELFHGPPPPPPKDLTLLSLPPTILTHILSFLPRALVARLGRTCRVFRGVVEEVLIAEMDLSGAKVDKLEEFLSRLVAAPRGRQLLESTTRVLKVPECDSDRPSDSRLVSLLALSMSLMSSLVSLTLPSYSEGLLKWHSAFNLQEVAFLRPKLDTETLLDMFRWLDGQVNIKVLKLGDAEVELEEEVEGSRLSTVSTGSAGYPSSPSSFKTAFEEPVSTPTLTLSPPSVPFAPSPRSPSSPSSPFSPSPLDMFNSLMDITQSQTLLPSLRTLHAPPAILNLLVPHRRDTIEEVGTSLDKCWWEDGIKEFLKLIAEKELDILRLAFANRVDKRSVEKVLRGVGAQLEGLEVSVPEWNGSKTDEVLYKIISMVIPRYRRLRTLILKVSDGEEGDGTTPKVTVDDADKNKNALNEHQDTPQNEDTLSPSISNTTTPTQSSVPTPTAASYPHLQQQANPNLNNDSSATLSPPTSPAYNQNRFSIASLASTTYSLAPSHTSSLSAAQSHFYHPNEDIDVVYNYLPPTPTATASTVSLALFPVPPASPLSLASDEGKRSSVYSTLGADGRLISMYMMNNESESAEGVDASTPVDEEDKTVAHDHDADLTPAAVEPDDEDKPNGSGSGSDSYFSPTSTVTGYFSPVSTFGTVHSPHLGPLKPGYTDGDVPPVPALPPLVTPEKGKSGKSLSARLSRLPSLKNLKKQAGKKSPIPVPSSPLPVATLVPPTPTSITANSEATTDTRNSIDSSSKSARFSLLSTDSSAMSIMSAADAVIHHAGRSRLTPVTPTFRTINGKQDSLFVLANPPIVKSRSALELRSVDEEEKEKEVIQGIVEEMDLREEKEKEVRDAPLTERERHHVGLWMRHCPTLERIVLVSGKVWDVHRSEEKEVEEIQELESESESAPKEQLDFGLELL</sequence>
<proteinExistence type="predicted"/>
<feature type="compositionally biased region" description="Polar residues" evidence="1">
    <location>
        <begin position="643"/>
        <end position="654"/>
    </location>
</feature>
<evidence type="ECO:0000313" key="3">
    <source>
        <dbReference type="EMBL" id="KAK7437267.1"/>
    </source>
</evidence>
<comment type="caution">
    <text evidence="3">The sequence shown here is derived from an EMBL/GenBank/DDBJ whole genome shotgun (WGS) entry which is preliminary data.</text>
</comment>
<reference evidence="3 4" key="1">
    <citation type="submission" date="2024-01" db="EMBL/GenBank/DDBJ databases">
        <title>A draft genome for the cacao thread blight pathogen Marasmiellus scandens.</title>
        <authorList>
            <person name="Baruah I.K."/>
            <person name="Leung J."/>
            <person name="Bukari Y."/>
            <person name="Amoako-Attah I."/>
            <person name="Meinhardt L.W."/>
            <person name="Bailey B.A."/>
            <person name="Cohen S.P."/>
        </authorList>
    </citation>
    <scope>NUCLEOTIDE SEQUENCE [LARGE SCALE GENOMIC DNA]</scope>
    <source>
        <strain evidence="3 4">GH-19</strain>
    </source>
</reference>
<name>A0ABR1IRG2_9AGAR</name>
<dbReference type="Pfam" id="PF12937">
    <property type="entry name" value="F-box-like"/>
    <property type="match status" value="1"/>
</dbReference>
<dbReference type="SUPFAM" id="SSF81383">
    <property type="entry name" value="F-box domain"/>
    <property type="match status" value="1"/>
</dbReference>
<feature type="region of interest" description="Disordered" evidence="1">
    <location>
        <begin position="1"/>
        <end position="157"/>
    </location>
</feature>
<feature type="compositionally biased region" description="Pro residues" evidence="1">
    <location>
        <begin position="890"/>
        <end position="899"/>
    </location>
</feature>
<feature type="region of interest" description="Disordered" evidence="1">
    <location>
        <begin position="1113"/>
        <end position="1137"/>
    </location>
</feature>
<feature type="compositionally biased region" description="Acidic residues" evidence="1">
    <location>
        <begin position="1113"/>
        <end position="1122"/>
    </location>
</feature>
<feature type="region of interest" description="Disordered" evidence="1">
    <location>
        <begin position="880"/>
        <end position="973"/>
    </location>
</feature>
<feature type="compositionally biased region" description="Polar residues" evidence="1">
    <location>
        <begin position="418"/>
        <end position="437"/>
    </location>
</feature>
<feature type="region of interest" description="Disordered" evidence="1">
    <location>
        <begin position="822"/>
        <end position="853"/>
    </location>
</feature>
<feature type="region of interest" description="Disordered" evidence="1">
    <location>
        <begin position="416"/>
        <end position="474"/>
    </location>
</feature>
<dbReference type="Proteomes" id="UP001498398">
    <property type="component" value="Unassembled WGS sequence"/>
</dbReference>
<dbReference type="EMBL" id="JBANRG010000087">
    <property type="protein sequence ID" value="KAK7437267.1"/>
    <property type="molecule type" value="Genomic_DNA"/>
</dbReference>
<evidence type="ECO:0000259" key="2">
    <source>
        <dbReference type="PROSITE" id="PS50181"/>
    </source>
</evidence>
<feature type="domain" description="F-box" evidence="2">
    <location>
        <begin position="241"/>
        <end position="286"/>
    </location>
</feature>
<feature type="compositionally biased region" description="Low complexity" evidence="1">
    <location>
        <begin position="10"/>
        <end position="43"/>
    </location>
</feature>
<keyword evidence="4" id="KW-1185">Reference proteome</keyword>
<dbReference type="PROSITE" id="PS50181">
    <property type="entry name" value="FBOX"/>
    <property type="match status" value="1"/>
</dbReference>
<protein>
    <recommendedName>
        <fullName evidence="2">F-box domain-containing protein</fullName>
    </recommendedName>
</protein>
<feature type="compositionally biased region" description="Polar residues" evidence="1">
    <location>
        <begin position="675"/>
        <end position="687"/>
    </location>
</feature>
<feature type="compositionally biased region" description="Pro residues" evidence="1">
    <location>
        <begin position="454"/>
        <end position="465"/>
    </location>
</feature>
<gene>
    <name evidence="3" type="ORF">VKT23_018710</name>
</gene>
<evidence type="ECO:0000313" key="4">
    <source>
        <dbReference type="Proteomes" id="UP001498398"/>
    </source>
</evidence>
<organism evidence="3 4">
    <name type="scientific">Marasmiellus scandens</name>
    <dbReference type="NCBI Taxonomy" id="2682957"/>
    <lineage>
        <taxon>Eukaryota</taxon>
        <taxon>Fungi</taxon>
        <taxon>Dikarya</taxon>
        <taxon>Basidiomycota</taxon>
        <taxon>Agaricomycotina</taxon>
        <taxon>Agaricomycetes</taxon>
        <taxon>Agaricomycetidae</taxon>
        <taxon>Agaricales</taxon>
        <taxon>Marasmiineae</taxon>
        <taxon>Omphalotaceae</taxon>
        <taxon>Marasmiellus</taxon>
    </lineage>
</organism>
<feature type="compositionally biased region" description="Polar residues" evidence="1">
    <location>
        <begin position="953"/>
        <end position="968"/>
    </location>
</feature>
<evidence type="ECO:0000256" key="1">
    <source>
        <dbReference type="SAM" id="MobiDB-lite"/>
    </source>
</evidence>
<dbReference type="InterPro" id="IPR001810">
    <property type="entry name" value="F-box_dom"/>
</dbReference>
<feature type="compositionally biased region" description="Basic and acidic residues" evidence="1">
    <location>
        <begin position="118"/>
        <end position="137"/>
    </location>
</feature>
<feature type="region of interest" description="Disordered" evidence="1">
    <location>
        <begin position="636"/>
        <end position="700"/>
    </location>
</feature>
<accession>A0ABR1IRG2</accession>
<feature type="compositionally biased region" description="Polar residues" evidence="1">
    <location>
        <begin position="44"/>
        <end position="61"/>
    </location>
</feature>
<dbReference type="InterPro" id="IPR036047">
    <property type="entry name" value="F-box-like_dom_sf"/>
</dbReference>
<feature type="compositionally biased region" description="Low complexity" evidence="1">
    <location>
        <begin position="443"/>
        <end position="453"/>
    </location>
</feature>
<feature type="compositionally biased region" description="Low complexity" evidence="1">
    <location>
        <begin position="655"/>
        <end position="669"/>
    </location>
</feature>